<dbReference type="NCBIfam" id="TIGR01771">
    <property type="entry name" value="L-LDH-NAD"/>
    <property type="match status" value="1"/>
</dbReference>
<dbReference type="GO" id="GO:0004459">
    <property type="term" value="F:L-lactate dehydrogenase (NAD+) activity"/>
    <property type="evidence" value="ECO:0007669"/>
    <property type="project" value="UniProtKB-EC"/>
</dbReference>
<organism evidence="15 16">
    <name type="scientific">Hippocampus comes</name>
    <name type="common">Tiger tail seahorse</name>
    <dbReference type="NCBI Taxonomy" id="109280"/>
    <lineage>
        <taxon>Eukaryota</taxon>
        <taxon>Metazoa</taxon>
        <taxon>Chordata</taxon>
        <taxon>Craniata</taxon>
        <taxon>Vertebrata</taxon>
        <taxon>Euteleostomi</taxon>
        <taxon>Actinopterygii</taxon>
        <taxon>Neopterygii</taxon>
        <taxon>Teleostei</taxon>
        <taxon>Neoteleostei</taxon>
        <taxon>Acanthomorphata</taxon>
        <taxon>Syngnathiaria</taxon>
        <taxon>Syngnathiformes</taxon>
        <taxon>Syngnathoidei</taxon>
        <taxon>Syngnathidae</taxon>
        <taxon>Hippocampus</taxon>
    </lineage>
</organism>
<keyword evidence="16" id="KW-1185">Reference proteome</keyword>
<sequence length="332" mass="36192">MATKDKLITQVLKEEPGSSRNKVTVVGVGMVGMATAMSVLLKDLCDELALVDVMEDKLKGEALDLQHGSFFLKAHKIVGDKDYCVTAGSRVVVVTAGARQQEGESRLNLVQRNVNIFKFIIPNIVKYSPNCILMVVSNPVDILTYVAWKLSGFPRHRVIGSGTNLDTARFRHLMGEKLSLHPSSCHGWIIGEHGDSSVPVWSGVNVAGVSLQGLNPKMGADGDSEDWKAVHRMVVDGAYEVIRLKGYTSWAIGMSVADLVASITKNMHKVHPVSTLIKGMYGVQEEVFLSIPCVLGNTGLSDVVNMTLKPEEQQQLVKSAETLWAVQKELVL</sequence>
<name>A0A3Q2YT98_HIPCM</name>
<comment type="function">
    <text evidence="8">Interconverts simultaneously and stereospecifically pyruvate and lactate with concomitant interconversion of NADH and NAD(+).</text>
</comment>
<dbReference type="InterPro" id="IPR036291">
    <property type="entry name" value="NAD(P)-bd_dom_sf"/>
</dbReference>
<evidence type="ECO:0000313" key="15">
    <source>
        <dbReference type="Ensembl" id="ENSHCOP00000022090.1"/>
    </source>
</evidence>
<dbReference type="GO" id="GO:0006089">
    <property type="term" value="P:lactate metabolic process"/>
    <property type="evidence" value="ECO:0007669"/>
    <property type="project" value="TreeGrafter"/>
</dbReference>
<feature type="binding site" evidence="11">
    <location>
        <begin position="136"/>
        <end position="138"/>
    </location>
    <ligand>
        <name>NAD(+)</name>
        <dbReference type="ChEBI" id="CHEBI:57540"/>
    </ligand>
</feature>
<proteinExistence type="inferred from homology"/>
<feature type="domain" description="Lactate/malate dehydrogenase C-terminal" evidence="14">
    <location>
        <begin position="163"/>
        <end position="326"/>
    </location>
</feature>
<comment type="subcellular location">
    <subcellularLocation>
        <location evidence="1">Cytoplasm</location>
    </subcellularLocation>
</comment>
<dbReference type="InterPro" id="IPR001236">
    <property type="entry name" value="Lactate/malate_DH_N"/>
</dbReference>
<evidence type="ECO:0000256" key="3">
    <source>
        <dbReference type="ARBA" id="ARBA00006054"/>
    </source>
</evidence>
<evidence type="ECO:0000256" key="4">
    <source>
        <dbReference type="ARBA" id="ARBA00011881"/>
    </source>
</evidence>
<dbReference type="UniPathway" id="UPA00554">
    <property type="reaction ID" value="UER00611"/>
</dbReference>
<dbReference type="AlphaFoldDB" id="A0A3Q2YT98"/>
<comment type="pathway">
    <text evidence="2 12">Fermentation; pyruvate fermentation to lactate; (S)-lactate from pyruvate: step 1/1.</text>
</comment>
<dbReference type="InterPro" id="IPR022383">
    <property type="entry name" value="Lactate/malate_DH_C"/>
</dbReference>
<dbReference type="CDD" id="cd05293">
    <property type="entry name" value="LDH_1"/>
    <property type="match status" value="1"/>
</dbReference>
<dbReference type="GeneTree" id="ENSGT00940000153201"/>
<dbReference type="Gene3D" id="3.90.110.10">
    <property type="entry name" value="Lactate dehydrogenase/glycoside hydrolase, family 4, C-terminal"/>
    <property type="match status" value="1"/>
</dbReference>
<dbReference type="GO" id="GO:0005737">
    <property type="term" value="C:cytoplasm"/>
    <property type="evidence" value="ECO:0007669"/>
    <property type="project" value="UniProtKB-SubCell"/>
</dbReference>
<dbReference type="PANTHER" id="PTHR43128">
    <property type="entry name" value="L-2-HYDROXYCARBOXYLATE DEHYDROGENASE (NAD(P)(+))"/>
    <property type="match status" value="1"/>
</dbReference>
<evidence type="ECO:0000259" key="13">
    <source>
        <dbReference type="Pfam" id="PF00056"/>
    </source>
</evidence>
<accession>A0A3Q2YT98</accession>
<dbReference type="PROSITE" id="PS00064">
    <property type="entry name" value="L_LDH"/>
    <property type="match status" value="1"/>
</dbReference>
<keyword evidence="6 12" id="KW-0560">Oxidoreductase</keyword>
<dbReference type="InterPro" id="IPR018177">
    <property type="entry name" value="L-lactate_DH_AS"/>
</dbReference>
<dbReference type="CTD" id="3939"/>
<dbReference type="SUPFAM" id="SSF56327">
    <property type="entry name" value="LDH C-terminal domain-like"/>
    <property type="match status" value="1"/>
</dbReference>
<dbReference type="PRINTS" id="PR00086">
    <property type="entry name" value="LLDHDRGNASE"/>
</dbReference>
<dbReference type="Ensembl" id="ENSHCOT00000002011.1">
    <property type="protein sequence ID" value="ENSHCOP00000022090.1"/>
    <property type="gene ID" value="ENSHCOG00000009461.1"/>
</dbReference>
<evidence type="ECO:0000256" key="6">
    <source>
        <dbReference type="ARBA" id="ARBA00023002"/>
    </source>
</evidence>
<evidence type="ECO:0000256" key="7">
    <source>
        <dbReference type="ARBA" id="ARBA00023027"/>
    </source>
</evidence>
<dbReference type="GeneID" id="109530357"/>
<dbReference type="FunFam" id="3.90.110.10:FF:000003">
    <property type="entry name" value="L-lactate dehydrogenase A chain"/>
    <property type="match status" value="1"/>
</dbReference>
<evidence type="ECO:0000256" key="12">
    <source>
        <dbReference type="RuleBase" id="RU000496"/>
    </source>
</evidence>
<keyword evidence="7 11" id="KW-0520">NAD</keyword>
<evidence type="ECO:0000256" key="11">
    <source>
        <dbReference type="PIRSR" id="PIRSR000102-3"/>
    </source>
</evidence>
<dbReference type="OrthoDB" id="5405561at2759"/>
<evidence type="ECO:0000256" key="9">
    <source>
        <dbReference type="ARBA" id="ARBA00048275"/>
    </source>
</evidence>
<reference evidence="15" key="2">
    <citation type="submission" date="2025-09" db="UniProtKB">
        <authorList>
            <consortium name="Ensembl"/>
        </authorList>
    </citation>
    <scope>IDENTIFICATION</scope>
</reference>
<dbReference type="Pfam" id="PF00056">
    <property type="entry name" value="Ldh_1_N"/>
    <property type="match status" value="1"/>
</dbReference>
<dbReference type="PIRSF" id="PIRSF000102">
    <property type="entry name" value="Lac_mal_DH"/>
    <property type="match status" value="1"/>
</dbReference>
<comment type="similarity">
    <text evidence="3">Belongs to the LDH/MDH superfamily. LDH family.</text>
</comment>
<feature type="binding site" evidence="11">
    <location>
        <position position="52"/>
    </location>
    <ligand>
        <name>NAD(+)</name>
        <dbReference type="ChEBI" id="CHEBI:57540"/>
    </ligand>
</feature>
<evidence type="ECO:0000256" key="10">
    <source>
        <dbReference type="PIRSR" id="PIRSR000102-1"/>
    </source>
</evidence>
<dbReference type="FunFam" id="3.40.50.720:FF:000029">
    <property type="entry name" value="L-lactate dehydrogenase A chain"/>
    <property type="match status" value="1"/>
</dbReference>
<feature type="domain" description="Lactate/malate dehydrogenase N-terminal" evidence="13">
    <location>
        <begin position="22"/>
        <end position="160"/>
    </location>
</feature>
<evidence type="ECO:0000259" key="14">
    <source>
        <dbReference type="Pfam" id="PF02866"/>
    </source>
</evidence>
<dbReference type="HAMAP" id="MF_00488">
    <property type="entry name" value="Lactate_dehydrog"/>
    <property type="match status" value="1"/>
</dbReference>
<feature type="active site" description="Proton acceptor" evidence="10">
    <location>
        <position position="193"/>
    </location>
</feature>
<protein>
    <recommendedName>
        <fullName evidence="12">L-lactate dehydrogenase</fullName>
        <ecNumber evidence="12">1.1.1.27</ecNumber>
    </recommendedName>
</protein>
<dbReference type="InterPro" id="IPR015955">
    <property type="entry name" value="Lactate_DH/Glyco_Ohase_4_C"/>
</dbReference>
<dbReference type="GO" id="GO:0001666">
    <property type="term" value="P:response to hypoxia"/>
    <property type="evidence" value="ECO:0007669"/>
    <property type="project" value="Ensembl"/>
</dbReference>
<dbReference type="KEGG" id="hcq:109530357"/>
<evidence type="ECO:0000256" key="1">
    <source>
        <dbReference type="ARBA" id="ARBA00004496"/>
    </source>
</evidence>
<keyword evidence="5" id="KW-0963">Cytoplasm</keyword>
<evidence type="ECO:0000256" key="5">
    <source>
        <dbReference type="ARBA" id="ARBA00022490"/>
    </source>
</evidence>
<comment type="catalytic activity">
    <reaction evidence="9">
        <text>(S)-lactate + NAD(+) = pyruvate + NADH + H(+)</text>
        <dbReference type="Rhea" id="RHEA:23444"/>
        <dbReference type="ChEBI" id="CHEBI:15361"/>
        <dbReference type="ChEBI" id="CHEBI:15378"/>
        <dbReference type="ChEBI" id="CHEBI:16651"/>
        <dbReference type="ChEBI" id="CHEBI:57540"/>
        <dbReference type="ChEBI" id="CHEBI:57945"/>
        <dbReference type="EC" id="1.1.1.27"/>
    </reaction>
    <physiologicalReaction direction="left-to-right" evidence="9">
        <dbReference type="Rhea" id="RHEA:23445"/>
    </physiologicalReaction>
    <physiologicalReaction direction="right-to-left" evidence="9">
        <dbReference type="Rhea" id="RHEA:23446"/>
    </physiologicalReaction>
</comment>
<dbReference type="Proteomes" id="UP000264820">
    <property type="component" value="Unplaced"/>
</dbReference>
<feature type="binding site" evidence="11">
    <location>
        <position position="113"/>
    </location>
    <ligand>
        <name>NAD(+)</name>
        <dbReference type="ChEBI" id="CHEBI:57540"/>
    </ligand>
</feature>
<dbReference type="Gene3D" id="3.40.50.720">
    <property type="entry name" value="NAD(P)-binding Rossmann-like Domain"/>
    <property type="match status" value="1"/>
</dbReference>
<dbReference type="SUPFAM" id="SSF51735">
    <property type="entry name" value="NAD(P)-binding Rossmann-fold domains"/>
    <property type="match status" value="1"/>
</dbReference>
<dbReference type="InterPro" id="IPR011304">
    <property type="entry name" value="L-lactate_DH"/>
</dbReference>
<dbReference type="STRING" id="109280.ENSHCOP00000022090"/>
<dbReference type="EC" id="1.1.1.27" evidence="12"/>
<comment type="subunit">
    <text evidence="4">Homotetramer.</text>
</comment>
<reference evidence="15" key="1">
    <citation type="submission" date="2025-08" db="UniProtKB">
        <authorList>
            <consortium name="Ensembl"/>
        </authorList>
    </citation>
    <scope>IDENTIFICATION</scope>
</reference>
<evidence type="ECO:0000256" key="2">
    <source>
        <dbReference type="ARBA" id="ARBA00004843"/>
    </source>
</evidence>
<dbReference type="RefSeq" id="XP_019749550.1">
    <property type="nucleotide sequence ID" value="XM_019893991.1"/>
</dbReference>
<dbReference type="PANTHER" id="PTHR43128:SF10">
    <property type="entry name" value="L-LACTATE DEHYDROGENASE A CHAIN"/>
    <property type="match status" value="1"/>
</dbReference>
<evidence type="ECO:0000256" key="8">
    <source>
        <dbReference type="ARBA" id="ARBA00033729"/>
    </source>
</evidence>
<dbReference type="Pfam" id="PF02866">
    <property type="entry name" value="Ldh_1_C"/>
    <property type="match status" value="1"/>
</dbReference>
<evidence type="ECO:0000313" key="16">
    <source>
        <dbReference type="Proteomes" id="UP000264820"/>
    </source>
</evidence>
<dbReference type="InterPro" id="IPR001557">
    <property type="entry name" value="L-lactate/malate_DH"/>
</dbReference>
<dbReference type="OMA" id="PPQPCER"/>
<feature type="binding site" evidence="11">
    <location>
        <begin position="27"/>
        <end position="32"/>
    </location>
    <ligand>
        <name>NAD(+)</name>
        <dbReference type="ChEBI" id="CHEBI:57540"/>
    </ligand>
</feature>